<dbReference type="EMBL" id="AWUE01015227">
    <property type="protein sequence ID" value="OMO98877.1"/>
    <property type="molecule type" value="Genomic_DNA"/>
</dbReference>
<organism evidence="2 3">
    <name type="scientific">Corchorus olitorius</name>
    <dbReference type="NCBI Taxonomy" id="93759"/>
    <lineage>
        <taxon>Eukaryota</taxon>
        <taxon>Viridiplantae</taxon>
        <taxon>Streptophyta</taxon>
        <taxon>Embryophyta</taxon>
        <taxon>Tracheophyta</taxon>
        <taxon>Spermatophyta</taxon>
        <taxon>Magnoliopsida</taxon>
        <taxon>eudicotyledons</taxon>
        <taxon>Gunneridae</taxon>
        <taxon>Pentapetalae</taxon>
        <taxon>rosids</taxon>
        <taxon>malvids</taxon>
        <taxon>Malvales</taxon>
        <taxon>Malvaceae</taxon>
        <taxon>Grewioideae</taxon>
        <taxon>Apeibeae</taxon>
        <taxon>Corchorus</taxon>
    </lineage>
</organism>
<feature type="region of interest" description="Disordered" evidence="1">
    <location>
        <begin position="104"/>
        <end position="140"/>
    </location>
</feature>
<accession>A0A1R3JW35</accession>
<proteinExistence type="predicted"/>
<evidence type="ECO:0000313" key="3">
    <source>
        <dbReference type="Proteomes" id="UP000187203"/>
    </source>
</evidence>
<evidence type="ECO:0000313" key="2">
    <source>
        <dbReference type="EMBL" id="OMO98877.1"/>
    </source>
</evidence>
<gene>
    <name evidence="2" type="ORF">COLO4_13658</name>
</gene>
<reference evidence="3" key="1">
    <citation type="submission" date="2013-09" db="EMBL/GenBank/DDBJ databases">
        <title>Corchorus olitorius genome sequencing.</title>
        <authorList>
            <person name="Alam M."/>
            <person name="Haque M.S."/>
            <person name="Islam M.S."/>
            <person name="Emdad E.M."/>
            <person name="Islam M.M."/>
            <person name="Ahmed B."/>
            <person name="Halim A."/>
            <person name="Hossen Q.M.M."/>
            <person name="Hossain M.Z."/>
            <person name="Ahmed R."/>
            <person name="Khan M.M."/>
            <person name="Islam R."/>
            <person name="Rashid M.M."/>
            <person name="Khan S.A."/>
            <person name="Rahman M.S."/>
            <person name="Alam M."/>
            <person name="Yahiya A.S."/>
            <person name="Khan M.S."/>
            <person name="Azam M.S."/>
            <person name="Haque T."/>
            <person name="Lashkar M.Z.H."/>
            <person name="Akhand A.I."/>
            <person name="Morshed G."/>
            <person name="Roy S."/>
            <person name="Uddin K.S."/>
            <person name="Rabeya T."/>
            <person name="Hossain A.S."/>
            <person name="Chowdhury A."/>
            <person name="Snigdha A.R."/>
            <person name="Mortoza M.S."/>
            <person name="Matin S.A."/>
            <person name="Hoque S.M.E."/>
            <person name="Islam M.K."/>
            <person name="Roy D.K."/>
            <person name="Haider R."/>
            <person name="Moosa M.M."/>
            <person name="Elias S.M."/>
            <person name="Hasan A.M."/>
            <person name="Jahan S."/>
            <person name="Shafiuddin M."/>
            <person name="Mahmood N."/>
            <person name="Shommy N.S."/>
        </authorList>
    </citation>
    <scope>NUCLEOTIDE SEQUENCE [LARGE SCALE GENOMIC DNA]</scope>
    <source>
        <strain evidence="3">cv. O-4</strain>
    </source>
</reference>
<sequence length="140" mass="14789">MAGSGYCRPMLVAADNECDEVMKLPQVKGLGNGANRFIVEEIPETTALDIAAGVTAFDECQETASNDPAIIHIEATAVEPVVSTATPINGQSCIEVRSSVRERTQPKRFDGFDVQLPPSTVPTQPAHPSADSLAFSSGET</sequence>
<dbReference type="AlphaFoldDB" id="A0A1R3JW35"/>
<dbReference type="OrthoDB" id="10531071at2759"/>
<comment type="caution">
    <text evidence="2">The sequence shown here is derived from an EMBL/GenBank/DDBJ whole genome shotgun (WGS) entry which is preliminary data.</text>
</comment>
<keyword evidence="3" id="KW-1185">Reference proteome</keyword>
<evidence type="ECO:0000256" key="1">
    <source>
        <dbReference type="SAM" id="MobiDB-lite"/>
    </source>
</evidence>
<protein>
    <submittedName>
        <fullName evidence="2">Uncharacterized protein</fullName>
    </submittedName>
</protein>
<name>A0A1R3JW35_9ROSI</name>
<dbReference type="Proteomes" id="UP000187203">
    <property type="component" value="Unassembled WGS sequence"/>
</dbReference>